<dbReference type="EMBL" id="CP021059">
    <property type="protein sequence ID" value="ARQ06026.1"/>
    <property type="molecule type" value="Genomic_DNA"/>
</dbReference>
<proteinExistence type="predicted"/>
<dbReference type="OrthoDB" id="2208382at2"/>
<dbReference type="GeneID" id="35294508"/>
<dbReference type="Pfam" id="PF18862">
    <property type="entry name" value="ApeA_NTD1"/>
    <property type="match status" value="1"/>
</dbReference>
<dbReference type="AlphaFoldDB" id="A0A1W7A9F1"/>
<dbReference type="Pfam" id="PF18739">
    <property type="entry name" value="HEPN_Apea"/>
    <property type="match status" value="1"/>
</dbReference>
<feature type="domain" description="Apea-like HEPN" evidence="1">
    <location>
        <begin position="282"/>
        <end position="429"/>
    </location>
</feature>
<evidence type="ECO:0000259" key="2">
    <source>
        <dbReference type="Pfam" id="PF18862"/>
    </source>
</evidence>
<evidence type="ECO:0000313" key="4">
    <source>
        <dbReference type="Proteomes" id="UP000194154"/>
    </source>
</evidence>
<gene>
    <name evidence="3" type="ORF">MCCS_03580</name>
</gene>
<protein>
    <submittedName>
        <fullName evidence="3">Uncharacterized protein</fullName>
    </submittedName>
</protein>
<evidence type="ECO:0000313" key="3">
    <source>
        <dbReference type="EMBL" id="ARQ06026.1"/>
    </source>
</evidence>
<dbReference type="RefSeq" id="WP_086041717.1">
    <property type="nucleotide sequence ID" value="NZ_CBCRZA010000003.1"/>
</dbReference>
<accession>A0A1W7A9F1</accession>
<feature type="domain" description="ApeA N-terminal" evidence="2">
    <location>
        <begin position="17"/>
        <end position="252"/>
    </location>
</feature>
<organism evidence="3 4">
    <name type="scientific">Macrococcoides canis</name>
    <dbReference type="NCBI Taxonomy" id="1855823"/>
    <lineage>
        <taxon>Bacteria</taxon>
        <taxon>Bacillati</taxon>
        <taxon>Bacillota</taxon>
        <taxon>Bacilli</taxon>
        <taxon>Bacillales</taxon>
        <taxon>Staphylococcaceae</taxon>
        <taxon>Macrococcoides</taxon>
    </lineage>
</organism>
<dbReference type="InterPro" id="IPR041229">
    <property type="entry name" value="HEPN_Apea"/>
</dbReference>
<dbReference type="KEGG" id="mcak:MCCS_03580"/>
<evidence type="ECO:0000259" key="1">
    <source>
        <dbReference type="Pfam" id="PF18739"/>
    </source>
</evidence>
<reference evidence="3 4" key="1">
    <citation type="journal article" date="2017" name="Int. J. Syst. Evol. Microbiol.">
        <title>Macrococcus canis sp. nov., a skin bacterium associated with infections in dogs.</title>
        <authorList>
            <person name="Gobeli Brawand S."/>
            <person name="Cotting K."/>
            <person name="Gomez-Sanz E."/>
            <person name="Collaud A."/>
            <person name="Thomann A."/>
            <person name="Brodard I."/>
            <person name="Rodriguez-Campos S."/>
            <person name="Strauss C."/>
            <person name="Perreten V."/>
        </authorList>
    </citation>
    <scope>NUCLEOTIDE SEQUENCE [LARGE SCALE GENOMIC DNA]</scope>
    <source>
        <strain evidence="3 4">KM45013</strain>
    </source>
</reference>
<keyword evidence="4" id="KW-1185">Reference proteome</keyword>
<dbReference type="Proteomes" id="UP000194154">
    <property type="component" value="Chromosome"/>
</dbReference>
<sequence length="453" mass="53300">MKIIDESLNSTFTIMSLWSLESDGEFEITGNLEYDDGDIKLTLLNTDFSIEDKFNEIYGKDSKGNCIILKEIFVKQQLEGSINSCILIANKMFVGKSFFEEIKVSEVTFSANEYSEWINKNIITFKGGFVKLSRENIKSDEIKLSNNVNVYDYLKGKESVNRNSVNLTQEKCFKIKFINMVDFEDAFEITNRFKNLTAIIMKKPINFLWVDLRICEYKYRMFYSQNNAKSTNKIKGISYSEIDNLEDIYRNWFNLKDDLKVLENVIVLNETLPTYLNTKLIDAIKALEVYHRNFMDQGEHVELPSTIEEDRIKLMQFIEDNIIAEEYFLGKVMHEEQGYNLNSRLVKIFTSLPQNLKEKYIKKSNKKMSKSISSLAYILTETRNNYVHADDMTRYPKSLKDSEEISDMIEKLKDIIWYLYLKTIGIEETILIDKLIPKQYKFEWPDLEQFKPK</sequence>
<name>A0A1W7A9F1_9STAP</name>
<dbReference type="InterPro" id="IPR041223">
    <property type="entry name" value="ApeA_NTD"/>
</dbReference>